<dbReference type="OrthoDB" id="5419927at2759"/>
<dbReference type="Gene3D" id="3.40.50.720">
    <property type="entry name" value="NAD(P)-binding Rossmann-like Domain"/>
    <property type="match status" value="1"/>
</dbReference>
<name>B8MGR7_TALSN</name>
<gene>
    <name evidence="3" type="ORF">TSTA_013960</name>
</gene>
<dbReference type="PANTHER" id="PTHR40619">
    <property type="entry name" value="FUNGAL STAND N-TERMINAL GOODBYE DOMAIN-CONTAINING PROTEIN"/>
    <property type="match status" value="1"/>
</dbReference>
<dbReference type="PANTHER" id="PTHR40619:SF3">
    <property type="entry name" value="FUNGAL STAND N-TERMINAL GOODBYE DOMAIN-CONTAINING PROTEIN"/>
    <property type="match status" value="1"/>
</dbReference>
<dbReference type="HOGENOM" id="CLU_863752_0_0_1"/>
<dbReference type="InterPro" id="IPR056884">
    <property type="entry name" value="NPHP3-like_N"/>
</dbReference>
<organism evidence="3 4">
    <name type="scientific">Talaromyces stipitatus (strain ATCC 10500 / CBS 375.48 / QM 6759 / NRRL 1006)</name>
    <name type="common">Penicillium stipitatum</name>
    <dbReference type="NCBI Taxonomy" id="441959"/>
    <lineage>
        <taxon>Eukaryota</taxon>
        <taxon>Fungi</taxon>
        <taxon>Dikarya</taxon>
        <taxon>Ascomycota</taxon>
        <taxon>Pezizomycotina</taxon>
        <taxon>Eurotiomycetes</taxon>
        <taxon>Eurotiomycetidae</taxon>
        <taxon>Eurotiales</taxon>
        <taxon>Trichocomaceae</taxon>
        <taxon>Talaromyces</taxon>
        <taxon>Talaromyces sect. Talaromyces</taxon>
    </lineage>
</organism>
<evidence type="ECO:0000259" key="2">
    <source>
        <dbReference type="Pfam" id="PF24883"/>
    </source>
</evidence>
<dbReference type="EMBL" id="EQ962656">
    <property type="protein sequence ID" value="EED16298.1"/>
    <property type="molecule type" value="Genomic_DNA"/>
</dbReference>
<dbReference type="RefSeq" id="XP_002483532.1">
    <property type="nucleotide sequence ID" value="XM_002483487.1"/>
</dbReference>
<dbReference type="Proteomes" id="UP000001745">
    <property type="component" value="Unassembled WGS sequence"/>
</dbReference>
<evidence type="ECO:0000256" key="1">
    <source>
        <dbReference type="ARBA" id="ARBA00022737"/>
    </source>
</evidence>
<reference evidence="4" key="1">
    <citation type="journal article" date="2015" name="Genome Announc.">
        <title>Genome sequence of the AIDS-associated pathogen Penicillium marneffei (ATCC18224) and its near taxonomic relative Talaromyces stipitatus (ATCC10500).</title>
        <authorList>
            <person name="Nierman W.C."/>
            <person name="Fedorova-Abrams N.D."/>
            <person name="Andrianopoulos A."/>
        </authorList>
    </citation>
    <scope>NUCLEOTIDE SEQUENCE [LARGE SCALE GENOMIC DNA]</scope>
    <source>
        <strain evidence="4">ATCC 10500 / CBS 375.48 / QM 6759 / NRRL 1006</strain>
    </source>
</reference>
<evidence type="ECO:0000313" key="3">
    <source>
        <dbReference type="EMBL" id="EED16298.1"/>
    </source>
</evidence>
<dbReference type="VEuPathDB" id="FungiDB:TSTA_013960"/>
<dbReference type="PhylomeDB" id="B8MGR7"/>
<dbReference type="STRING" id="441959.B8MGR7"/>
<accession>B8MGR7</accession>
<dbReference type="Pfam" id="PF24883">
    <property type="entry name" value="NPHP3_N"/>
    <property type="match status" value="1"/>
</dbReference>
<feature type="domain" description="Nephrocystin 3-like N-terminal" evidence="2">
    <location>
        <begin position="52"/>
        <end position="184"/>
    </location>
</feature>
<dbReference type="eggNOG" id="ENOG502SHRF">
    <property type="taxonomic scope" value="Eukaryota"/>
</dbReference>
<dbReference type="InParanoid" id="B8MGR7"/>
<protein>
    <recommendedName>
        <fullName evidence="2">Nephrocystin 3-like N-terminal domain-containing protein</fullName>
    </recommendedName>
</protein>
<dbReference type="AlphaFoldDB" id="B8MGR7"/>
<evidence type="ECO:0000313" key="4">
    <source>
        <dbReference type="Proteomes" id="UP000001745"/>
    </source>
</evidence>
<keyword evidence="4" id="KW-1185">Reference proteome</keyword>
<proteinExistence type="predicted"/>
<dbReference type="GeneID" id="8099195"/>
<keyword evidence="1" id="KW-0677">Repeat</keyword>
<sequence>MAEFSKAQNAALKALNDDTSIVTRDLEAGLQGASTLPKSDQAWVIATMQTLKSHDWMTSTKSSVLFINSNTSSNGKPSSFIPAKLVQSVNTYRFNNVFAVSFFCDAHQKDPNSGVALMMRSFIAQLLRFYTDFDMETLHQIRLLNGADVHALCWTFHQLVLQLPSDIVVFCIVDAVTSYETRESQADASELAVAKLIDIVQKTRKRGCPSIVQADARPSDECGMDAIPDVVFGGIYSRKMESKHRSPQELAESIERNHIAHAPVRDPSSPEAQALQTLGIAIFHGSFDEVEVIKAAIWCCSGVFLTPFQTPQIHNYQSDTEG</sequence>